<dbReference type="RefSeq" id="WP_043755878.1">
    <property type="nucleotide sequence ID" value="NZ_CP003811.1"/>
</dbReference>
<evidence type="ECO:0000313" key="2">
    <source>
        <dbReference type="Proteomes" id="UP000029492"/>
    </source>
</evidence>
<proteinExistence type="predicted"/>
<sequence length="140" mass="15405">MTPAQYDALARKLLRAELAARGARDLDVAEAYVSKMVRLDPETGDHIGTVDHAGTPLISLRDGAPYMTLDEVLTETMKSKPDLFGGNTIAPGRVGQPPAHNPFAKGEHFNLTRGMEIFRQDEALGWELMSAAGYHMEIRR</sequence>
<dbReference type="HOGENOM" id="CLU_1832818_0_0_5"/>
<dbReference type="KEGG" id="mor:MOC_0964"/>
<reference evidence="1 2" key="1">
    <citation type="journal article" date="2014" name="PLoS ONE">
        <title>Genome Information of Methylobacterium oryzae, a Plant-Probiotic Methylotroph in the Phyllosphere.</title>
        <authorList>
            <person name="Kwak M.J."/>
            <person name="Jeong H."/>
            <person name="Madhaiyan M."/>
            <person name="Lee Y."/>
            <person name="Sa T.M."/>
            <person name="Oh T.K."/>
            <person name="Kim J.F."/>
        </authorList>
    </citation>
    <scope>NUCLEOTIDE SEQUENCE [LARGE SCALE GENOMIC DNA]</scope>
    <source>
        <strain evidence="1 2">CBMB20</strain>
    </source>
</reference>
<protein>
    <submittedName>
        <fullName evidence="1">Protein of unassigned function</fullName>
    </submittedName>
</protein>
<accession>A0A089Q293</accession>
<dbReference type="AlphaFoldDB" id="A0A089Q293"/>
<keyword evidence="2" id="KW-1185">Reference proteome</keyword>
<gene>
    <name evidence="1" type="ORF">MOC_0964</name>
</gene>
<dbReference type="STRING" id="693986.MOC_0964"/>
<organism evidence="1 2">
    <name type="scientific">Methylobacterium oryzae CBMB20</name>
    <dbReference type="NCBI Taxonomy" id="693986"/>
    <lineage>
        <taxon>Bacteria</taxon>
        <taxon>Pseudomonadati</taxon>
        <taxon>Pseudomonadota</taxon>
        <taxon>Alphaproteobacteria</taxon>
        <taxon>Hyphomicrobiales</taxon>
        <taxon>Methylobacteriaceae</taxon>
        <taxon>Methylobacterium</taxon>
    </lineage>
</organism>
<dbReference type="EMBL" id="CP003811">
    <property type="protein sequence ID" value="AIQ88719.1"/>
    <property type="molecule type" value="Genomic_DNA"/>
</dbReference>
<evidence type="ECO:0000313" key="1">
    <source>
        <dbReference type="EMBL" id="AIQ88719.1"/>
    </source>
</evidence>
<name>A0A089Q293_9HYPH</name>
<dbReference type="Proteomes" id="UP000029492">
    <property type="component" value="Chromosome"/>
</dbReference>